<reference evidence="2" key="1">
    <citation type="submission" date="2022-11" db="EMBL/GenBank/DDBJ databases">
        <title>Pseudomonas triclosanedens sp. nov., a triclosan degrader isolated from activated sludge.</title>
        <authorList>
            <person name="Yin Y."/>
            <person name="Lu Z."/>
        </authorList>
    </citation>
    <scope>NUCLEOTIDE SEQUENCE</scope>
    <source>
        <strain evidence="2">ZM23</strain>
    </source>
</reference>
<gene>
    <name evidence="2" type="ORF">OU419_16950</name>
</gene>
<organism evidence="2 3">
    <name type="scientific">Pseudomonas triclosanedens</name>
    <dbReference type="NCBI Taxonomy" id="2961893"/>
    <lineage>
        <taxon>Bacteria</taxon>
        <taxon>Pseudomonadati</taxon>
        <taxon>Pseudomonadota</taxon>
        <taxon>Gammaproteobacteria</taxon>
        <taxon>Pseudomonadales</taxon>
        <taxon>Pseudomonadaceae</taxon>
        <taxon>Pseudomonas</taxon>
    </lineage>
</organism>
<dbReference type="EMBL" id="CP113432">
    <property type="protein sequence ID" value="WAI47464.1"/>
    <property type="molecule type" value="Genomic_DNA"/>
</dbReference>
<proteinExistence type="predicted"/>
<protein>
    <submittedName>
        <fullName evidence="2">Uncharacterized protein</fullName>
    </submittedName>
</protein>
<evidence type="ECO:0000313" key="3">
    <source>
        <dbReference type="Proteomes" id="UP001163624"/>
    </source>
</evidence>
<feature type="region of interest" description="Disordered" evidence="1">
    <location>
        <begin position="1"/>
        <end position="22"/>
    </location>
</feature>
<evidence type="ECO:0000313" key="2">
    <source>
        <dbReference type="EMBL" id="WAI47464.1"/>
    </source>
</evidence>
<dbReference type="RefSeq" id="WP_254473646.1">
    <property type="nucleotide sequence ID" value="NZ_CP113432.1"/>
</dbReference>
<name>A0ABY6ZRC5_9PSED</name>
<keyword evidence="3" id="KW-1185">Reference proteome</keyword>
<evidence type="ECO:0000256" key="1">
    <source>
        <dbReference type="SAM" id="MobiDB-lite"/>
    </source>
</evidence>
<dbReference type="Proteomes" id="UP001163624">
    <property type="component" value="Chromosome"/>
</dbReference>
<accession>A0ABY6ZRC5</accession>
<sequence>MRKPAKTQAERSAAAAAKRRRLDETELRHRLRRGTRTMLENLMRWHGIEEQAEAIQLLIMHAHDLGPDGSAPLLAIPRHDFTPSEFVERQLERLGRKEAALLDQQEL</sequence>